<evidence type="ECO:0000259" key="1">
    <source>
        <dbReference type="Pfam" id="PF04321"/>
    </source>
</evidence>
<reference evidence="2 3" key="1">
    <citation type="submission" date="2018-06" db="EMBL/GenBank/DDBJ databases">
        <authorList>
            <consortium name="Pathogen Informatics"/>
            <person name="Doyle S."/>
        </authorList>
    </citation>
    <scope>NUCLEOTIDE SEQUENCE [LARGE SCALE GENOMIC DNA]</scope>
    <source>
        <strain evidence="2 3">NCTC13294</strain>
    </source>
</reference>
<dbReference type="Gene3D" id="3.40.50.720">
    <property type="entry name" value="NAD(P)-binding Rossmann-like Domain"/>
    <property type="match status" value="1"/>
</dbReference>
<feature type="domain" description="RmlD-like substrate binding" evidence="1">
    <location>
        <begin position="1"/>
        <end position="183"/>
    </location>
</feature>
<dbReference type="GO" id="GO:0044877">
    <property type="term" value="F:protein-containing complex binding"/>
    <property type="evidence" value="ECO:0007669"/>
    <property type="project" value="TreeGrafter"/>
</dbReference>
<sequence length="279" mass="29342">MKILLFGASGFIGSRIAAVLRARGHTLTTPGHREADFFALDPVRVRPLFTGQDVVVNAVGIMHRRADVLETVHHHAPAQLAAWAVEAGVPRWVQLSALGADAAHPVAFVGSKGRGDAAVVASGMQVAIARPSLVYGRGGHSTELFLKLTRLPVLALPAGGRFALQPVHVQDVADGMAALVADAPAHGTVMNMCGAEVLSLAAYLGVLRQTIHRRRPPRILPIPLTLLRPFLPLTNLLSNGVLSAGNIRLLQEGSTADNHALAALLQRAPLAPTAFAAQP</sequence>
<dbReference type="Proteomes" id="UP000254572">
    <property type="component" value="Unassembled WGS sequence"/>
</dbReference>
<accession>A0A381E5X5</accession>
<organism evidence="2 3">
    <name type="scientific">Cardiobacterium valvarum</name>
    <dbReference type="NCBI Taxonomy" id="194702"/>
    <lineage>
        <taxon>Bacteria</taxon>
        <taxon>Pseudomonadati</taxon>
        <taxon>Pseudomonadota</taxon>
        <taxon>Gammaproteobacteria</taxon>
        <taxon>Cardiobacteriales</taxon>
        <taxon>Cardiobacteriaceae</taxon>
        <taxon>Cardiobacterium</taxon>
    </lineage>
</organism>
<dbReference type="OrthoDB" id="9801773at2"/>
<dbReference type="PANTHER" id="PTHR12126:SF11">
    <property type="entry name" value="NADH DEHYDROGENASE [UBIQUINONE] 1 ALPHA SUBCOMPLEX SUBUNIT 9, MITOCHONDRIAL"/>
    <property type="match status" value="1"/>
</dbReference>
<dbReference type="InterPro" id="IPR029903">
    <property type="entry name" value="RmlD-like-bd"/>
</dbReference>
<evidence type="ECO:0000313" key="3">
    <source>
        <dbReference type="Proteomes" id="UP000254572"/>
    </source>
</evidence>
<dbReference type="SUPFAM" id="SSF51735">
    <property type="entry name" value="NAD(P)-binding Rossmann-fold domains"/>
    <property type="match status" value="1"/>
</dbReference>
<dbReference type="RefSeq" id="WP_115611396.1">
    <property type="nucleotide sequence ID" value="NZ_JBHLZC010000001.1"/>
</dbReference>
<dbReference type="EMBL" id="UFUW01000001">
    <property type="protein sequence ID" value="SUX21669.1"/>
    <property type="molecule type" value="Genomic_DNA"/>
</dbReference>
<keyword evidence="3" id="KW-1185">Reference proteome</keyword>
<proteinExistence type="predicted"/>
<protein>
    <submittedName>
        <fullName evidence="2">NADH-flavin reductase</fullName>
    </submittedName>
</protein>
<dbReference type="PANTHER" id="PTHR12126">
    <property type="entry name" value="NADH-UBIQUINONE OXIDOREDUCTASE 39 KDA SUBUNIT-RELATED"/>
    <property type="match status" value="1"/>
</dbReference>
<evidence type="ECO:0000313" key="2">
    <source>
        <dbReference type="EMBL" id="SUX21669.1"/>
    </source>
</evidence>
<dbReference type="Pfam" id="PF04321">
    <property type="entry name" value="RmlD_sub_bind"/>
    <property type="match status" value="1"/>
</dbReference>
<dbReference type="InterPro" id="IPR051207">
    <property type="entry name" value="ComplexI_NDUFA9_subunit"/>
</dbReference>
<dbReference type="InterPro" id="IPR036291">
    <property type="entry name" value="NAD(P)-bd_dom_sf"/>
</dbReference>
<name>A0A381E5X5_9GAMM</name>
<gene>
    <name evidence="2" type="ORF">NCTC13294_01065</name>
</gene>
<dbReference type="AlphaFoldDB" id="A0A381E5X5"/>